<name>A0A4S4BLN2_9BACL</name>
<comment type="caution">
    <text evidence="14">The sequence shown here is derived from an EMBL/GenBank/DDBJ whole genome shotgun (WGS) entry which is preliminary data.</text>
</comment>
<dbReference type="SUPFAM" id="SSF48179">
    <property type="entry name" value="6-phosphogluconate dehydrogenase C-terminal domain-like"/>
    <property type="match status" value="1"/>
</dbReference>
<dbReference type="OrthoDB" id="9800163at2"/>
<evidence type="ECO:0000256" key="4">
    <source>
        <dbReference type="ARBA" id="ARBA00013014"/>
    </source>
</evidence>
<dbReference type="PANTHER" id="PTHR43765:SF2">
    <property type="entry name" value="2-DEHYDROPANTOATE 2-REDUCTASE"/>
    <property type="match status" value="1"/>
</dbReference>
<comment type="pathway">
    <text evidence="2 11">Cofactor biosynthesis; (R)-pantothenate biosynthesis; (R)-pantoate from 3-methyl-2-oxobutanoate: step 2/2.</text>
</comment>
<organism evidence="14 15">
    <name type="scientific">Cohnella fermenti</name>
    <dbReference type="NCBI Taxonomy" id="2565925"/>
    <lineage>
        <taxon>Bacteria</taxon>
        <taxon>Bacillati</taxon>
        <taxon>Bacillota</taxon>
        <taxon>Bacilli</taxon>
        <taxon>Bacillales</taxon>
        <taxon>Paenibacillaceae</taxon>
        <taxon>Cohnella</taxon>
    </lineage>
</organism>
<sequence>MAKTSVAVLGGGSLGLLLAAKIAASGQEATVWTRSEEQARSLRDNGLALKDADGNLLTRTAVRACSLGEAPSRQEGLIVLNALKQTGLSDSLFGELRRVTAQDAAIVSFCNGIGHIERIAEALPGRPQLAAAATEGALREGPAAVRHTGSGAIWAGQAPRFGGGNADYAPMPTEDRRKDIENILGSAGFSIYLSNNMIERMLRKLLVNSVINPLTALLRIRNGELAATGDRMALMRALHEETRTILHASGLPETEGAASELWEELLDVCARTSRNESSMLQDVRNGRETEIEAINGAVVRLAASRGLPSPRNATVTDLVRAILSG</sequence>
<feature type="domain" description="Ketopantoate reductase N-terminal" evidence="12">
    <location>
        <begin position="6"/>
        <end position="159"/>
    </location>
</feature>
<dbReference type="Proteomes" id="UP000310636">
    <property type="component" value="Unassembled WGS sequence"/>
</dbReference>
<evidence type="ECO:0000256" key="5">
    <source>
        <dbReference type="ARBA" id="ARBA00019465"/>
    </source>
</evidence>
<dbReference type="PANTHER" id="PTHR43765">
    <property type="entry name" value="2-DEHYDROPANTOATE 2-REDUCTASE-RELATED"/>
    <property type="match status" value="1"/>
</dbReference>
<dbReference type="EC" id="1.1.1.169" evidence="4 11"/>
<dbReference type="Pfam" id="PF02558">
    <property type="entry name" value="ApbA"/>
    <property type="match status" value="1"/>
</dbReference>
<accession>A0A4S4BLN2</accession>
<evidence type="ECO:0000256" key="3">
    <source>
        <dbReference type="ARBA" id="ARBA00007870"/>
    </source>
</evidence>
<evidence type="ECO:0000256" key="6">
    <source>
        <dbReference type="ARBA" id="ARBA00022655"/>
    </source>
</evidence>
<protein>
    <recommendedName>
        <fullName evidence="5 11">2-dehydropantoate 2-reductase</fullName>
        <ecNumber evidence="4 11">1.1.1.169</ecNumber>
    </recommendedName>
    <alternativeName>
        <fullName evidence="9 11">Ketopantoate reductase</fullName>
    </alternativeName>
</protein>
<evidence type="ECO:0000259" key="12">
    <source>
        <dbReference type="Pfam" id="PF02558"/>
    </source>
</evidence>
<dbReference type="InterPro" id="IPR003710">
    <property type="entry name" value="ApbA"/>
</dbReference>
<evidence type="ECO:0000256" key="8">
    <source>
        <dbReference type="ARBA" id="ARBA00023002"/>
    </source>
</evidence>
<dbReference type="InterPro" id="IPR008927">
    <property type="entry name" value="6-PGluconate_DH-like_C_sf"/>
</dbReference>
<evidence type="ECO:0000313" key="15">
    <source>
        <dbReference type="Proteomes" id="UP000310636"/>
    </source>
</evidence>
<proteinExistence type="inferred from homology"/>
<dbReference type="SUPFAM" id="SSF51735">
    <property type="entry name" value="NAD(P)-binding Rossmann-fold domains"/>
    <property type="match status" value="1"/>
</dbReference>
<comment type="catalytic activity">
    <reaction evidence="10 11">
        <text>(R)-pantoate + NADP(+) = 2-dehydropantoate + NADPH + H(+)</text>
        <dbReference type="Rhea" id="RHEA:16233"/>
        <dbReference type="ChEBI" id="CHEBI:11561"/>
        <dbReference type="ChEBI" id="CHEBI:15378"/>
        <dbReference type="ChEBI" id="CHEBI:15980"/>
        <dbReference type="ChEBI" id="CHEBI:57783"/>
        <dbReference type="ChEBI" id="CHEBI:58349"/>
        <dbReference type="EC" id="1.1.1.169"/>
    </reaction>
</comment>
<evidence type="ECO:0000256" key="1">
    <source>
        <dbReference type="ARBA" id="ARBA00002919"/>
    </source>
</evidence>
<evidence type="ECO:0000256" key="7">
    <source>
        <dbReference type="ARBA" id="ARBA00022857"/>
    </source>
</evidence>
<evidence type="ECO:0000256" key="2">
    <source>
        <dbReference type="ARBA" id="ARBA00004994"/>
    </source>
</evidence>
<dbReference type="InterPro" id="IPR013752">
    <property type="entry name" value="KPA_reductase"/>
</dbReference>
<dbReference type="NCBIfam" id="TIGR00745">
    <property type="entry name" value="apbA_panE"/>
    <property type="match status" value="1"/>
</dbReference>
<evidence type="ECO:0000259" key="13">
    <source>
        <dbReference type="Pfam" id="PF08546"/>
    </source>
</evidence>
<dbReference type="InterPro" id="IPR050838">
    <property type="entry name" value="Ketopantoate_reductase"/>
</dbReference>
<evidence type="ECO:0000256" key="10">
    <source>
        <dbReference type="ARBA" id="ARBA00048793"/>
    </source>
</evidence>
<feature type="domain" description="Ketopantoate reductase C-terminal" evidence="13">
    <location>
        <begin position="196"/>
        <end position="322"/>
    </location>
</feature>
<dbReference type="GO" id="GO:0008677">
    <property type="term" value="F:2-dehydropantoate 2-reductase activity"/>
    <property type="evidence" value="ECO:0007669"/>
    <property type="project" value="UniProtKB-EC"/>
</dbReference>
<dbReference type="Gene3D" id="3.40.50.720">
    <property type="entry name" value="NAD(P)-binding Rossmann-like Domain"/>
    <property type="match status" value="1"/>
</dbReference>
<dbReference type="GO" id="GO:0005737">
    <property type="term" value="C:cytoplasm"/>
    <property type="evidence" value="ECO:0007669"/>
    <property type="project" value="TreeGrafter"/>
</dbReference>
<dbReference type="GO" id="GO:0015940">
    <property type="term" value="P:pantothenate biosynthetic process"/>
    <property type="evidence" value="ECO:0007669"/>
    <property type="project" value="UniProtKB-UniPathway"/>
</dbReference>
<dbReference type="UniPathway" id="UPA00028">
    <property type="reaction ID" value="UER00004"/>
</dbReference>
<dbReference type="InterPro" id="IPR036291">
    <property type="entry name" value="NAD(P)-bd_dom_sf"/>
</dbReference>
<dbReference type="EMBL" id="SSOB01000030">
    <property type="protein sequence ID" value="THF75607.1"/>
    <property type="molecule type" value="Genomic_DNA"/>
</dbReference>
<comment type="similarity">
    <text evidence="3 11">Belongs to the ketopantoate reductase family.</text>
</comment>
<comment type="function">
    <text evidence="1 11">Catalyzes the NADPH-dependent reduction of ketopantoate into pantoic acid.</text>
</comment>
<dbReference type="InterPro" id="IPR013332">
    <property type="entry name" value="KPR_N"/>
</dbReference>
<dbReference type="GO" id="GO:0050661">
    <property type="term" value="F:NADP binding"/>
    <property type="evidence" value="ECO:0007669"/>
    <property type="project" value="TreeGrafter"/>
</dbReference>
<dbReference type="RefSeq" id="WP_136371857.1">
    <property type="nucleotide sequence ID" value="NZ_SSOB01000030.1"/>
</dbReference>
<keyword evidence="15" id="KW-1185">Reference proteome</keyword>
<dbReference type="AlphaFoldDB" id="A0A4S4BLN2"/>
<evidence type="ECO:0000256" key="11">
    <source>
        <dbReference type="RuleBase" id="RU362068"/>
    </source>
</evidence>
<keyword evidence="7 11" id="KW-0521">NADP</keyword>
<dbReference type="Gene3D" id="1.10.1040.10">
    <property type="entry name" value="N-(1-d-carboxylethyl)-l-norvaline Dehydrogenase, domain 2"/>
    <property type="match status" value="1"/>
</dbReference>
<dbReference type="InterPro" id="IPR013328">
    <property type="entry name" value="6PGD_dom2"/>
</dbReference>
<keyword evidence="6 11" id="KW-0566">Pantothenate biosynthesis</keyword>
<keyword evidence="8 11" id="KW-0560">Oxidoreductase</keyword>
<reference evidence="14 15" key="1">
    <citation type="submission" date="2019-04" db="EMBL/GenBank/DDBJ databases">
        <title>Cohnella sp. nov. isolated from preserved vegetables.</title>
        <authorList>
            <person name="Lin S.-Y."/>
            <person name="Hung M.-H."/>
            <person name="Young C.-C."/>
        </authorList>
    </citation>
    <scope>NUCLEOTIDE SEQUENCE [LARGE SCALE GENOMIC DNA]</scope>
    <source>
        <strain evidence="14 15">CC-MHH1044</strain>
    </source>
</reference>
<evidence type="ECO:0000256" key="9">
    <source>
        <dbReference type="ARBA" id="ARBA00032024"/>
    </source>
</evidence>
<evidence type="ECO:0000313" key="14">
    <source>
        <dbReference type="EMBL" id="THF75607.1"/>
    </source>
</evidence>
<dbReference type="Pfam" id="PF08546">
    <property type="entry name" value="ApbA_C"/>
    <property type="match status" value="1"/>
</dbReference>
<gene>
    <name evidence="14" type="ORF">E6C55_21355</name>
</gene>